<dbReference type="GO" id="GO:0009231">
    <property type="term" value="P:riboflavin biosynthetic process"/>
    <property type="evidence" value="ECO:0007669"/>
    <property type="project" value="TreeGrafter"/>
</dbReference>
<comment type="cofactor">
    <cofactor evidence="1">
        <name>Zn(2+)</name>
        <dbReference type="ChEBI" id="CHEBI:29105"/>
    </cofactor>
</comment>
<comment type="caution">
    <text evidence="6">The sequence shown here is derived from an EMBL/GenBank/DDBJ whole genome shotgun (WGS) entry which is preliminary data.</text>
</comment>
<protein>
    <submittedName>
        <fullName evidence="6">Creatininase</fullName>
        <ecNumber evidence="6">3.5.2.10</ecNumber>
    </submittedName>
</protein>
<evidence type="ECO:0000256" key="4">
    <source>
        <dbReference type="ARBA" id="ARBA00022833"/>
    </source>
</evidence>
<keyword evidence="4" id="KW-0862">Zinc</keyword>
<evidence type="ECO:0000256" key="2">
    <source>
        <dbReference type="ARBA" id="ARBA00022723"/>
    </source>
</evidence>
<sequence>MVDSVRLDELNWLEFKSKVAAGAPVFLPLGSTEQHGPHLPLCVDVTLPTGVCERVAREVGGLVAPTIPYGCKSMPRSGGGEHFPGTLSLDAHTFSLVVRDVIRNLGRQGVRRIVVVNGHYENCWPSVEGLDLALRELWRDGIHDMQAMRLEYWDFAQRPTLDKLFPDGFPGIDLEHASLLETSLMLLLRPELVEMDKVPDDGPATFPPYDKFPLPEDFGLPHSGVLAVATGSTAEKGQLLMDDYVPLIAEAIRKEFRLDQ</sequence>
<dbReference type="Gene3D" id="3.40.50.10310">
    <property type="entry name" value="Creatininase"/>
    <property type="match status" value="1"/>
</dbReference>
<proteinExistence type="inferred from homology"/>
<dbReference type="EC" id="3.5.2.10" evidence="6"/>
<dbReference type="InterPro" id="IPR024087">
    <property type="entry name" value="Creatininase-like_sf"/>
</dbReference>
<dbReference type="InterPro" id="IPR031034">
    <property type="entry name" value="Creatininase"/>
</dbReference>
<dbReference type="GO" id="GO:0006602">
    <property type="term" value="P:creatinine catabolic process"/>
    <property type="evidence" value="ECO:0007669"/>
    <property type="project" value="InterPro"/>
</dbReference>
<accession>A0A9X2PEW9</accession>
<dbReference type="EMBL" id="JANTHZ010000005">
    <property type="protein sequence ID" value="MCS0496129.1"/>
    <property type="molecule type" value="Genomic_DNA"/>
</dbReference>
<dbReference type="Proteomes" id="UP001151088">
    <property type="component" value="Unassembled WGS sequence"/>
</dbReference>
<evidence type="ECO:0000313" key="7">
    <source>
        <dbReference type="Proteomes" id="UP001151088"/>
    </source>
</evidence>
<keyword evidence="7" id="KW-1185">Reference proteome</keyword>
<dbReference type="SUPFAM" id="SSF102215">
    <property type="entry name" value="Creatininase"/>
    <property type="match status" value="1"/>
</dbReference>
<evidence type="ECO:0000256" key="1">
    <source>
        <dbReference type="ARBA" id="ARBA00001947"/>
    </source>
</evidence>
<dbReference type="NCBIfam" id="TIGR04448">
    <property type="entry name" value="creatininase"/>
    <property type="match status" value="1"/>
</dbReference>
<organism evidence="6 7">
    <name type="scientific">Ancylobacter mangrovi</name>
    <dbReference type="NCBI Taxonomy" id="2972472"/>
    <lineage>
        <taxon>Bacteria</taxon>
        <taxon>Pseudomonadati</taxon>
        <taxon>Pseudomonadota</taxon>
        <taxon>Alphaproteobacteria</taxon>
        <taxon>Hyphomicrobiales</taxon>
        <taxon>Xanthobacteraceae</taxon>
        <taxon>Ancylobacter</taxon>
    </lineage>
</organism>
<keyword evidence="2" id="KW-0479">Metal-binding</keyword>
<gene>
    <name evidence="6" type="ORF">NVS89_13580</name>
</gene>
<dbReference type="GO" id="GO:0016811">
    <property type="term" value="F:hydrolase activity, acting on carbon-nitrogen (but not peptide) bonds, in linear amides"/>
    <property type="evidence" value="ECO:0007669"/>
    <property type="project" value="TreeGrafter"/>
</dbReference>
<dbReference type="Pfam" id="PF02633">
    <property type="entry name" value="Creatininase"/>
    <property type="match status" value="1"/>
</dbReference>
<reference evidence="6" key="1">
    <citation type="submission" date="2022-08" db="EMBL/GenBank/DDBJ databases">
        <authorList>
            <person name="Li F."/>
        </authorList>
    </citation>
    <scope>NUCLEOTIDE SEQUENCE</scope>
    <source>
        <strain evidence="6">MQZ15Z-1</strain>
    </source>
</reference>
<evidence type="ECO:0000256" key="3">
    <source>
        <dbReference type="ARBA" id="ARBA00022801"/>
    </source>
</evidence>
<dbReference type="RefSeq" id="WP_258733284.1">
    <property type="nucleotide sequence ID" value="NZ_JANTHZ010000005.1"/>
</dbReference>
<dbReference type="InterPro" id="IPR003785">
    <property type="entry name" value="Creatininase/forma_Hydrolase"/>
</dbReference>
<name>A0A9X2PEW9_9HYPH</name>
<dbReference type="GO" id="GO:0006601">
    <property type="term" value="P:creatine biosynthetic process"/>
    <property type="evidence" value="ECO:0007669"/>
    <property type="project" value="InterPro"/>
</dbReference>
<comment type="similarity">
    <text evidence="5">Belongs to the creatininase superfamily.</text>
</comment>
<evidence type="ECO:0000256" key="5">
    <source>
        <dbReference type="ARBA" id="ARBA00024029"/>
    </source>
</evidence>
<dbReference type="AlphaFoldDB" id="A0A9X2PEW9"/>
<dbReference type="GO" id="GO:0046872">
    <property type="term" value="F:metal ion binding"/>
    <property type="evidence" value="ECO:0007669"/>
    <property type="project" value="UniProtKB-KW"/>
</dbReference>
<dbReference type="GO" id="GO:0047789">
    <property type="term" value="F:creatininase activity"/>
    <property type="evidence" value="ECO:0007669"/>
    <property type="project" value="UniProtKB-EC"/>
</dbReference>
<keyword evidence="3 6" id="KW-0378">Hydrolase</keyword>
<evidence type="ECO:0000313" key="6">
    <source>
        <dbReference type="EMBL" id="MCS0496129.1"/>
    </source>
</evidence>
<dbReference type="PANTHER" id="PTHR35005">
    <property type="entry name" value="3-DEHYDRO-SCYLLO-INOSOSE HYDROLASE"/>
    <property type="match status" value="1"/>
</dbReference>
<dbReference type="PANTHER" id="PTHR35005:SF1">
    <property type="entry name" value="2-AMINO-5-FORMYLAMINO-6-RIBOSYLAMINOPYRIMIDIN-4(3H)-ONE 5'-MONOPHOSPHATE DEFORMYLASE"/>
    <property type="match status" value="1"/>
</dbReference>